<name>A0A0F9NEH6_9ZZZZ</name>
<evidence type="ECO:0000313" key="2">
    <source>
        <dbReference type="EMBL" id="KKN10382.1"/>
    </source>
</evidence>
<dbReference type="AlphaFoldDB" id="A0A0F9NEH6"/>
<organism evidence="2">
    <name type="scientific">marine sediment metagenome</name>
    <dbReference type="NCBI Taxonomy" id="412755"/>
    <lineage>
        <taxon>unclassified sequences</taxon>
        <taxon>metagenomes</taxon>
        <taxon>ecological metagenomes</taxon>
    </lineage>
</organism>
<reference evidence="2" key="1">
    <citation type="journal article" date="2015" name="Nature">
        <title>Complex archaea that bridge the gap between prokaryotes and eukaryotes.</title>
        <authorList>
            <person name="Spang A."/>
            <person name="Saw J.H."/>
            <person name="Jorgensen S.L."/>
            <person name="Zaremba-Niedzwiedzka K."/>
            <person name="Martijn J."/>
            <person name="Lind A.E."/>
            <person name="van Eijk R."/>
            <person name="Schleper C."/>
            <person name="Guy L."/>
            <person name="Ettema T.J."/>
        </authorList>
    </citation>
    <scope>NUCLEOTIDE SEQUENCE</scope>
</reference>
<keyword evidence="1" id="KW-1133">Transmembrane helix</keyword>
<comment type="caution">
    <text evidence="2">The sequence shown here is derived from an EMBL/GenBank/DDBJ whole genome shotgun (WGS) entry which is preliminary data.</text>
</comment>
<keyword evidence="1" id="KW-0812">Transmembrane</keyword>
<gene>
    <name evidence="2" type="ORF">LCGC14_1037030</name>
</gene>
<feature type="transmembrane region" description="Helical" evidence="1">
    <location>
        <begin position="12"/>
        <end position="37"/>
    </location>
</feature>
<protein>
    <submittedName>
        <fullName evidence="2">Uncharacterized protein</fullName>
    </submittedName>
</protein>
<evidence type="ECO:0000256" key="1">
    <source>
        <dbReference type="SAM" id="Phobius"/>
    </source>
</evidence>
<accession>A0A0F9NEH6</accession>
<dbReference type="EMBL" id="LAZR01004249">
    <property type="protein sequence ID" value="KKN10382.1"/>
    <property type="molecule type" value="Genomic_DNA"/>
</dbReference>
<proteinExistence type="predicted"/>
<sequence length="47" mass="5564">MSKIKDCFRWAGYIFLFVFIFRETGIATLVFAILVGIDRELNYLSER</sequence>
<keyword evidence="1" id="KW-0472">Membrane</keyword>